<comment type="similarity">
    <text evidence="2">Belongs to the Tim17/Tim22/Tim23 family.</text>
</comment>
<dbReference type="GO" id="GO:0042721">
    <property type="term" value="C:TIM22 mitochondrial import inner membrane insertion complex"/>
    <property type="evidence" value="ECO:0007669"/>
    <property type="project" value="InterPro"/>
</dbReference>
<dbReference type="Proteomes" id="UP001281410">
    <property type="component" value="Unassembled WGS sequence"/>
</dbReference>
<accession>A0AAE0A9L9</accession>
<sequence length="173" mass="18213">MASSNAEKESNNSSSSSVSKEAEVPKYEPIRMPSMEDIRAQDVWNNCAVRSVFSGVMGGGLGLCMGLFVGALDNPLMQDTMTGREQFMYTLKQMGRRSLSSAKAFAVMGFIFSAAECVVEKARAKHDMTNTVVAGCVTGGAISAKGGPKAACVGCAGFAAFSVVIEKFLDSHS</sequence>
<dbReference type="GO" id="GO:0008320">
    <property type="term" value="F:protein transmembrane transporter activity"/>
    <property type="evidence" value="ECO:0007669"/>
    <property type="project" value="TreeGrafter"/>
</dbReference>
<feature type="compositionally biased region" description="Basic and acidic residues" evidence="8">
    <location>
        <begin position="1"/>
        <end position="10"/>
    </location>
</feature>
<organism evidence="10 11">
    <name type="scientific">Dipteronia sinensis</name>
    <dbReference type="NCBI Taxonomy" id="43782"/>
    <lineage>
        <taxon>Eukaryota</taxon>
        <taxon>Viridiplantae</taxon>
        <taxon>Streptophyta</taxon>
        <taxon>Embryophyta</taxon>
        <taxon>Tracheophyta</taxon>
        <taxon>Spermatophyta</taxon>
        <taxon>Magnoliopsida</taxon>
        <taxon>eudicotyledons</taxon>
        <taxon>Gunneridae</taxon>
        <taxon>Pentapetalae</taxon>
        <taxon>rosids</taxon>
        <taxon>malvids</taxon>
        <taxon>Sapindales</taxon>
        <taxon>Sapindaceae</taxon>
        <taxon>Hippocastanoideae</taxon>
        <taxon>Acereae</taxon>
        <taxon>Dipteronia</taxon>
    </lineage>
</organism>
<keyword evidence="6" id="KW-0496">Mitochondrion</keyword>
<feature type="region of interest" description="Disordered" evidence="8">
    <location>
        <begin position="1"/>
        <end position="26"/>
    </location>
</feature>
<comment type="subcellular location">
    <subcellularLocation>
        <location evidence="1">Mitochondrion inner membrane</location>
        <topology evidence="1">Multi-pass membrane protein</topology>
    </subcellularLocation>
</comment>
<keyword evidence="5 9" id="KW-1133">Transmembrane helix</keyword>
<dbReference type="PANTHER" id="PTHR14110:SF0">
    <property type="entry name" value="MITOCHONDRIAL IMPORT INNER MEMBRANE TRANSLOCASE SUBUNIT TIM22"/>
    <property type="match status" value="1"/>
</dbReference>
<keyword evidence="11" id="KW-1185">Reference proteome</keyword>
<evidence type="ECO:0000313" key="10">
    <source>
        <dbReference type="EMBL" id="KAK3206595.1"/>
    </source>
</evidence>
<dbReference type="EMBL" id="JANJYJ010000006">
    <property type="protein sequence ID" value="KAK3206595.1"/>
    <property type="molecule type" value="Genomic_DNA"/>
</dbReference>
<dbReference type="AlphaFoldDB" id="A0AAE0A9L9"/>
<evidence type="ECO:0000256" key="7">
    <source>
        <dbReference type="ARBA" id="ARBA00023136"/>
    </source>
</evidence>
<evidence type="ECO:0000256" key="5">
    <source>
        <dbReference type="ARBA" id="ARBA00022989"/>
    </source>
</evidence>
<proteinExistence type="inferred from homology"/>
<keyword evidence="7 9" id="KW-0472">Membrane</keyword>
<evidence type="ECO:0000313" key="11">
    <source>
        <dbReference type="Proteomes" id="UP001281410"/>
    </source>
</evidence>
<reference evidence="10" key="1">
    <citation type="journal article" date="2023" name="Plant J.">
        <title>Genome sequences and population genomics provide insights into the demographic history, inbreeding, and mutation load of two 'living fossil' tree species of Dipteronia.</title>
        <authorList>
            <person name="Feng Y."/>
            <person name="Comes H.P."/>
            <person name="Chen J."/>
            <person name="Zhu S."/>
            <person name="Lu R."/>
            <person name="Zhang X."/>
            <person name="Li P."/>
            <person name="Qiu J."/>
            <person name="Olsen K.M."/>
            <person name="Qiu Y."/>
        </authorList>
    </citation>
    <scope>NUCLEOTIDE SEQUENCE</scope>
    <source>
        <strain evidence="10">NBL</strain>
    </source>
</reference>
<dbReference type="Pfam" id="PF02466">
    <property type="entry name" value="Tim17"/>
    <property type="match status" value="1"/>
</dbReference>
<dbReference type="GO" id="GO:0030943">
    <property type="term" value="F:mitochondrion targeting sequence binding"/>
    <property type="evidence" value="ECO:0007669"/>
    <property type="project" value="TreeGrafter"/>
</dbReference>
<evidence type="ECO:0000256" key="2">
    <source>
        <dbReference type="ARBA" id="ARBA00008444"/>
    </source>
</evidence>
<dbReference type="InterPro" id="IPR039175">
    <property type="entry name" value="TIM22"/>
</dbReference>
<evidence type="ECO:0000256" key="3">
    <source>
        <dbReference type="ARBA" id="ARBA00022692"/>
    </source>
</evidence>
<name>A0AAE0A9L9_9ROSI</name>
<dbReference type="PANTHER" id="PTHR14110">
    <property type="entry name" value="MITOCHONDRIAL IMPORT INNER MEMBRANE TRANSLOCASE SUBUNIT TIM22"/>
    <property type="match status" value="1"/>
</dbReference>
<evidence type="ECO:0000256" key="8">
    <source>
        <dbReference type="SAM" id="MobiDB-lite"/>
    </source>
</evidence>
<gene>
    <name evidence="10" type="ORF">Dsin_020641</name>
</gene>
<comment type="caution">
    <text evidence="10">The sequence shown here is derived from an EMBL/GenBank/DDBJ whole genome shotgun (WGS) entry which is preliminary data.</text>
</comment>
<evidence type="ECO:0000256" key="1">
    <source>
        <dbReference type="ARBA" id="ARBA00004448"/>
    </source>
</evidence>
<feature type="transmembrane region" description="Helical" evidence="9">
    <location>
        <begin position="52"/>
        <end position="72"/>
    </location>
</feature>
<evidence type="ECO:0000256" key="9">
    <source>
        <dbReference type="SAM" id="Phobius"/>
    </source>
</evidence>
<evidence type="ECO:0000256" key="6">
    <source>
        <dbReference type="ARBA" id="ARBA00023128"/>
    </source>
</evidence>
<keyword evidence="4" id="KW-0999">Mitochondrion inner membrane</keyword>
<evidence type="ECO:0000256" key="4">
    <source>
        <dbReference type="ARBA" id="ARBA00022792"/>
    </source>
</evidence>
<protein>
    <submittedName>
        <fullName evidence="10">Uncharacterized protein</fullName>
    </submittedName>
</protein>
<dbReference type="GO" id="GO:0045039">
    <property type="term" value="P:protein insertion into mitochondrial inner membrane"/>
    <property type="evidence" value="ECO:0007669"/>
    <property type="project" value="InterPro"/>
</dbReference>
<keyword evidence="3 9" id="KW-0812">Transmembrane</keyword>